<name>A0ABD0KZU6_9CAEN</name>
<feature type="compositionally biased region" description="Basic and acidic residues" evidence="1">
    <location>
        <begin position="440"/>
        <end position="456"/>
    </location>
</feature>
<feature type="compositionally biased region" description="Polar residues" evidence="1">
    <location>
        <begin position="426"/>
        <end position="436"/>
    </location>
</feature>
<evidence type="ECO:0000256" key="1">
    <source>
        <dbReference type="SAM" id="MobiDB-lite"/>
    </source>
</evidence>
<dbReference type="Proteomes" id="UP001519460">
    <property type="component" value="Unassembled WGS sequence"/>
</dbReference>
<reference evidence="2 3" key="1">
    <citation type="journal article" date="2023" name="Sci. Data">
        <title>Genome assembly of the Korean intertidal mud-creeper Batillaria attramentaria.</title>
        <authorList>
            <person name="Patra A.K."/>
            <person name="Ho P.T."/>
            <person name="Jun S."/>
            <person name="Lee S.J."/>
            <person name="Kim Y."/>
            <person name="Won Y.J."/>
        </authorList>
    </citation>
    <scope>NUCLEOTIDE SEQUENCE [LARGE SCALE GENOMIC DNA]</scope>
    <source>
        <strain evidence="2">Wonlab-2016</strain>
    </source>
</reference>
<feature type="region of interest" description="Disordered" evidence="1">
    <location>
        <begin position="473"/>
        <end position="502"/>
    </location>
</feature>
<organism evidence="2 3">
    <name type="scientific">Batillaria attramentaria</name>
    <dbReference type="NCBI Taxonomy" id="370345"/>
    <lineage>
        <taxon>Eukaryota</taxon>
        <taxon>Metazoa</taxon>
        <taxon>Spiralia</taxon>
        <taxon>Lophotrochozoa</taxon>
        <taxon>Mollusca</taxon>
        <taxon>Gastropoda</taxon>
        <taxon>Caenogastropoda</taxon>
        <taxon>Sorbeoconcha</taxon>
        <taxon>Cerithioidea</taxon>
        <taxon>Batillariidae</taxon>
        <taxon>Batillaria</taxon>
    </lineage>
</organism>
<evidence type="ECO:0000313" key="3">
    <source>
        <dbReference type="Proteomes" id="UP001519460"/>
    </source>
</evidence>
<proteinExistence type="predicted"/>
<feature type="region of interest" description="Disordered" evidence="1">
    <location>
        <begin position="331"/>
        <end position="352"/>
    </location>
</feature>
<keyword evidence="3" id="KW-1185">Reference proteome</keyword>
<feature type="compositionally biased region" description="Basic and acidic residues" evidence="1">
    <location>
        <begin position="803"/>
        <end position="822"/>
    </location>
</feature>
<sequence length="1920" mass="208832">MLQSSHLGPGMARDTTLGARLQFEDDSIGHCCIFQGSPIGSADVTSAEVSKDVHVLLDVGSPSRELLSPSGYVVGWDDPELQRDCGELDQEIMGTGALERQGAEGTLFDRPSGLDLTLQEDEHPFASLVNCSLIQDQVFASGISAEGSSAPQERDIDSRKDVLYLIVEETDGDQVLQCTIPSILGVLPPDISTGDVSSMVKSDPQSLDNIQACTASSFNTLDTTPFAHKDVCSSVDGFADAPQSETEKAPKRCSSLGEDNHTKKKKRRTTASVVCAPFIQLHEDIRDNAELSSYEKTQTSAMPRDSIPDPLPLPFSVAQYHGKVYIVPDKDLESTDSDNHTEPLSSLSELRKNSEACGREADSKLARLAKVYNEGEIPVKSQGRVFFCKRGDVKGKTVHELMQSAGIHQRREKSVIVRKKRKTCGTDKSTAAQNTGGRSGTREPSGREASSDRNDIVDRVDCAAQASLVLDHESGETVHYDENSEPSGDGASNEIDKQTMPGACERSTFSGDLGIEENGRSYADSFSRTVKDLECVNVSETGVVCHLLREVADHVNGGRVHPQHFLQGLPPKETSTAPYQDFKQTDLAVAEGEKQCMENFDSVESVPPISLGDCLDLGGFEISPEMKPQKSCKQVSSVKAGTASTAVQAVSDTADEQESLDAHNEDSLIESFMEGIKMSCDVLHVPIALSSVSQSQKREPLDQVAITSKSLAVRHMCYTEMKHGAQAEESKPDAISLNDTEGWSHLQSGLPSEDITGGCEKLARSGNSNDPKAWQGCSCSAAQASFCTDSKSSGADSSLNQGADDRLSKAKPENVRERDRKHTGLGLHDQQLASFDIDKIPVVEKHSDSWEKQRIEKGRLQDLHKIPFLMIVHPPALKTDISRGLASREGDVENLPIEANSEILCCNANGQQQESDTSLDEKEQFIHQNNSEMHRNCDIVHEADNSVDELLSQICGESCPVEQKDVVALSPAALQLAGSPRKPASIQISASGLAVQTPQKMLHFDLTEFLECTDADHHITNAGLLENADAGLLFSGEGKLSPELSAGNLDLKISAETYAQMYPQVSTACSSSCLVSPDAESSDSSVWESRGFSDINTLIPTPPVRSHAVHLDPSFSSSKSHTRNPGVAVCDLVVPLSMCAKEIEQEIMSCSTVKAAADHCRGVNMVESANLFCRQDWAEDVTAGPSSGCLITSQPDLYLQAKEGIYSKCLTDLYSHLQTDNGFDVDLNPGQGSCPVADVSSAHSSRASGSPDPDPLDVWLENQPASLDSMQSNMQPMSQTETTMLQISAYSTDREPSPIQETPFTWQPHHEATSDMNPLDCMPRLQEDPSEEDSFSYHQKHGFQFKDRNKDSVLSMILNTPAGPAKIMAVGKFVLDAEEEAAGSTTSMDDRVGAIPESRCTYEMTIGSSEQLQLDEVAISPGQGKAAHAVPISTMPLESADLTPLTACAPHMLSLSQSAPAIAMAPTVESTQPLQESVSGHLVSKPTEQRSALTFSSSVVAPPPTVSVSSLASDLTSTSVQSESSFSKPSLALTFTPPSTSPTPTVDSSRKFLVNPVPASDYHPPCPCHVQGESSLPCVPFHPALLNCQHLHSKPPALVRPGDLQQNPSRTDHGHYEYKPSARDFHLVRSMSGSRKSANSGSKGKQQARILLKKCISVLNLLQFTEDEAHSKSESKLKLLLTKRKVQYELLVKRQELPGMGHLQNHDEPHLLVVVSIDFDSIVGIWGHEDQLLLQLNKVPQMFIPHQRPGSSGAGQPWSSSVPKTPVDITKGQLFIIPYHCVYLESCKYEANIKQHLCNNPHFQKILLMPVTYDPLLRLPSGTAETRMQEFAQKFVAPTGKGIVCSYTGVYESHRPVLFCLQQPLPYNIQHPKSTRAMHQSMLLRVAVTVIIISRRSVTVLQGHHQHVRVMWKEKYSYCF</sequence>
<feature type="region of interest" description="Disordered" evidence="1">
    <location>
        <begin position="419"/>
        <end position="456"/>
    </location>
</feature>
<accession>A0ABD0KZU6</accession>
<feature type="compositionally biased region" description="Low complexity" evidence="1">
    <location>
        <begin position="1237"/>
        <end position="1250"/>
    </location>
</feature>
<gene>
    <name evidence="2" type="ORF">BaRGS_00016482</name>
</gene>
<evidence type="ECO:0000313" key="2">
    <source>
        <dbReference type="EMBL" id="KAK7492385.1"/>
    </source>
</evidence>
<dbReference type="EMBL" id="JACVVK020000104">
    <property type="protein sequence ID" value="KAK7492385.1"/>
    <property type="molecule type" value="Genomic_DNA"/>
</dbReference>
<comment type="caution">
    <text evidence="2">The sequence shown here is derived from an EMBL/GenBank/DDBJ whole genome shotgun (WGS) entry which is preliminary data.</text>
</comment>
<feature type="compositionally biased region" description="Basic and acidic residues" evidence="1">
    <location>
        <begin position="473"/>
        <end position="482"/>
    </location>
</feature>
<feature type="region of interest" description="Disordered" evidence="1">
    <location>
        <begin position="1234"/>
        <end position="1256"/>
    </location>
</feature>
<protein>
    <submittedName>
        <fullName evidence="2">Uncharacterized protein</fullName>
    </submittedName>
</protein>
<feature type="region of interest" description="Disordered" evidence="1">
    <location>
        <begin position="239"/>
        <end position="268"/>
    </location>
</feature>
<feature type="compositionally biased region" description="Polar residues" evidence="1">
    <location>
        <begin position="790"/>
        <end position="801"/>
    </location>
</feature>
<feature type="region of interest" description="Disordered" evidence="1">
    <location>
        <begin position="790"/>
        <end position="822"/>
    </location>
</feature>
<feature type="compositionally biased region" description="Basic and acidic residues" evidence="1">
    <location>
        <begin position="331"/>
        <end position="341"/>
    </location>
</feature>